<sequence>MGGATSLACHNCSACTVAPSPYADQHHGIATEVETLHVQGLCVCSHRPPAGKPQALFTLTPFATAMLATVSPALATSATRSADPDQGRPSIQKAAGYNIFPTSGTTDILNKHNVPCKVTCYTDAAPYLETLCEDNHDKQKSEYSLTQANNLINVKRWTCKIGLCWTRIIFELGNASRAAREARDGLKQAYHNDRTIRACSTARAPPRTIYLLALPATKNFFTTYYDPFYPDIHSYGIGCNYLSSLHTLQSIYHSSYARKASKPSLTVSWTRLLFSSWIGGRMTCNLYGGHPPNYGFDLVVYFQTEGRSYVFYASYVAMSSLPTVSALDDTLIQNQ</sequence>
<evidence type="ECO:0000313" key="2">
    <source>
        <dbReference type="Proteomes" id="UP001215280"/>
    </source>
</evidence>
<protein>
    <submittedName>
        <fullName evidence="1">Uncharacterized protein</fullName>
    </submittedName>
</protein>
<dbReference type="EMBL" id="JARJLG010000322">
    <property type="protein sequence ID" value="KAJ7717169.1"/>
    <property type="molecule type" value="Genomic_DNA"/>
</dbReference>
<accession>A0AAD7HBX2</accession>
<proteinExistence type="predicted"/>
<evidence type="ECO:0000313" key="1">
    <source>
        <dbReference type="EMBL" id="KAJ7717169.1"/>
    </source>
</evidence>
<gene>
    <name evidence="1" type="ORF">DFH07DRAFT_785233</name>
</gene>
<reference evidence="1" key="1">
    <citation type="submission" date="2023-03" db="EMBL/GenBank/DDBJ databases">
        <title>Massive genome expansion in bonnet fungi (Mycena s.s.) driven by repeated elements and novel gene families across ecological guilds.</title>
        <authorList>
            <consortium name="Lawrence Berkeley National Laboratory"/>
            <person name="Harder C.B."/>
            <person name="Miyauchi S."/>
            <person name="Viragh M."/>
            <person name="Kuo A."/>
            <person name="Thoen E."/>
            <person name="Andreopoulos B."/>
            <person name="Lu D."/>
            <person name="Skrede I."/>
            <person name="Drula E."/>
            <person name="Henrissat B."/>
            <person name="Morin E."/>
            <person name="Kohler A."/>
            <person name="Barry K."/>
            <person name="LaButti K."/>
            <person name="Morin E."/>
            <person name="Salamov A."/>
            <person name="Lipzen A."/>
            <person name="Mereny Z."/>
            <person name="Hegedus B."/>
            <person name="Baldrian P."/>
            <person name="Stursova M."/>
            <person name="Weitz H."/>
            <person name="Taylor A."/>
            <person name="Grigoriev I.V."/>
            <person name="Nagy L.G."/>
            <person name="Martin F."/>
            <person name="Kauserud H."/>
        </authorList>
    </citation>
    <scope>NUCLEOTIDE SEQUENCE</scope>
    <source>
        <strain evidence="1">CBHHK188m</strain>
    </source>
</reference>
<name>A0AAD7HBX2_9AGAR</name>
<organism evidence="1 2">
    <name type="scientific">Mycena maculata</name>
    <dbReference type="NCBI Taxonomy" id="230809"/>
    <lineage>
        <taxon>Eukaryota</taxon>
        <taxon>Fungi</taxon>
        <taxon>Dikarya</taxon>
        <taxon>Basidiomycota</taxon>
        <taxon>Agaricomycotina</taxon>
        <taxon>Agaricomycetes</taxon>
        <taxon>Agaricomycetidae</taxon>
        <taxon>Agaricales</taxon>
        <taxon>Marasmiineae</taxon>
        <taxon>Mycenaceae</taxon>
        <taxon>Mycena</taxon>
    </lineage>
</organism>
<dbReference type="Proteomes" id="UP001215280">
    <property type="component" value="Unassembled WGS sequence"/>
</dbReference>
<keyword evidence="2" id="KW-1185">Reference proteome</keyword>
<comment type="caution">
    <text evidence="1">The sequence shown here is derived from an EMBL/GenBank/DDBJ whole genome shotgun (WGS) entry which is preliminary data.</text>
</comment>
<dbReference type="AlphaFoldDB" id="A0AAD7HBX2"/>